<dbReference type="InterPro" id="IPR023996">
    <property type="entry name" value="TonB-dep_OMP_SusC/RagA"/>
</dbReference>
<keyword evidence="1" id="KW-0732">Signal</keyword>
<keyword evidence="2" id="KW-0472">Membrane</keyword>
<dbReference type="Pfam" id="PF13715">
    <property type="entry name" value="CarbopepD_reg_2"/>
    <property type="match status" value="1"/>
</dbReference>
<evidence type="ECO:0000313" key="4">
    <source>
        <dbReference type="EMBL" id="SDW78534.1"/>
    </source>
</evidence>
<proteinExistence type="inferred from homology"/>
<name>A0A1H2WE37_9FLAO</name>
<evidence type="ECO:0000256" key="1">
    <source>
        <dbReference type="ARBA" id="ARBA00022729"/>
    </source>
</evidence>
<dbReference type="NCBIfam" id="TIGR04056">
    <property type="entry name" value="OMP_RagA_SusC"/>
    <property type="match status" value="1"/>
</dbReference>
<comment type="caution">
    <text evidence="4">The sequence shown here is derived from an EMBL/GenBank/DDBJ whole genome shotgun (WGS) entry which is preliminary data.</text>
</comment>
<keyword evidence="2" id="KW-0812">Transmembrane</keyword>
<dbReference type="PANTHER" id="PTHR30069">
    <property type="entry name" value="TONB-DEPENDENT OUTER MEMBRANE RECEPTOR"/>
    <property type="match status" value="1"/>
</dbReference>
<evidence type="ECO:0000256" key="2">
    <source>
        <dbReference type="PROSITE-ProRule" id="PRU01360"/>
    </source>
</evidence>
<dbReference type="AlphaFoldDB" id="A0A1H2WE37"/>
<dbReference type="SUPFAM" id="SSF49464">
    <property type="entry name" value="Carboxypeptidase regulatory domain-like"/>
    <property type="match status" value="1"/>
</dbReference>
<dbReference type="EMBL" id="FNND01000004">
    <property type="protein sequence ID" value="SDW78534.1"/>
    <property type="molecule type" value="Genomic_DNA"/>
</dbReference>
<dbReference type="Proteomes" id="UP000182771">
    <property type="component" value="Unassembled WGS sequence"/>
</dbReference>
<dbReference type="InterPro" id="IPR023997">
    <property type="entry name" value="TonB-dep_OMP_SusC/RagA_CS"/>
</dbReference>
<sequence length="631" mass="69309">MLLIAVPGYAQAQTKEVSGVVRDASGAELLGVAVIVQGTHRGTQTDLKGHYKIKVQKGEVLEFSSLGLKTQTFKVGNSSQIDVILVEDVQDLDEFVVVGYGSGRKISSVVGSVARVGEKDIAQRPSGNVVDALQGKVAGLQVSISSGEPSGLSKIRLDGVGSLGGATNSPLFVLDGITVSDATVRALNQSDIESISVLKDASATSIYGSRAANGVVYITTKRGKNNTKGEISFSTQYGISDIADRRHFERMMNADELAAFLVDIGRYSQAKMDEIRRKNPYDTRWHKVYFRENIPMEQVDLSVSGGNEKTTYYVSGSYFNQEGLMYRSGFDRLTLRSNIDSRVNNWLKLGVYFNTAYYTIQTNPFAGANNPDGGLSYMLEPFYSPVDENGKRKDYIEGLDRYHPEYYAENNLSSISALDFIPSGFVEITPIKGLTFKTNVGVRYTNALTSSTRLPSYKGNPGDGTTSEKYDKVLIRTLTNTLEYKFDLAQKHNFVVLLGQESVKNESSNFSASGSGLINDDLTLLSNTTKNKNVGEGKNISTINSLFGRLEYDYEGKYFADFSLRRDGSSKFSPDYKYANFWATGIMWKLKKEKFLENNQKINDLSLKFSVGTSGNSDIGDYTHQASVGSG</sequence>
<keyword evidence="2" id="KW-1134">Transmembrane beta strand</keyword>
<dbReference type="NCBIfam" id="TIGR04057">
    <property type="entry name" value="SusC_RagA_signa"/>
    <property type="match status" value="1"/>
</dbReference>
<dbReference type="PANTHER" id="PTHR30069:SF29">
    <property type="entry name" value="HEMOGLOBIN AND HEMOGLOBIN-HAPTOGLOBIN-BINDING PROTEIN 1-RELATED"/>
    <property type="match status" value="1"/>
</dbReference>
<dbReference type="PROSITE" id="PS52016">
    <property type="entry name" value="TONB_DEPENDENT_REC_3"/>
    <property type="match status" value="1"/>
</dbReference>
<keyword evidence="5" id="KW-1185">Reference proteome</keyword>
<organism evidence="4 5">
    <name type="scientific">Capnocytophaga granulosa</name>
    <dbReference type="NCBI Taxonomy" id="45242"/>
    <lineage>
        <taxon>Bacteria</taxon>
        <taxon>Pseudomonadati</taxon>
        <taxon>Bacteroidota</taxon>
        <taxon>Flavobacteriia</taxon>
        <taxon>Flavobacteriales</taxon>
        <taxon>Flavobacteriaceae</taxon>
        <taxon>Capnocytophaga</taxon>
    </lineage>
</organism>
<comment type="subcellular location">
    <subcellularLocation>
        <location evidence="2">Cell outer membrane</location>
        <topology evidence="2">Multi-pass membrane protein</topology>
    </subcellularLocation>
</comment>
<keyword evidence="2" id="KW-0998">Cell outer membrane</keyword>
<comment type="similarity">
    <text evidence="2">Belongs to the TonB-dependent receptor family.</text>
</comment>
<dbReference type="Pfam" id="PF07715">
    <property type="entry name" value="Plug"/>
    <property type="match status" value="1"/>
</dbReference>
<dbReference type="InterPro" id="IPR039426">
    <property type="entry name" value="TonB-dep_rcpt-like"/>
</dbReference>
<dbReference type="InterPro" id="IPR012910">
    <property type="entry name" value="Plug_dom"/>
</dbReference>
<evidence type="ECO:0000259" key="3">
    <source>
        <dbReference type="Pfam" id="PF07715"/>
    </source>
</evidence>
<dbReference type="GO" id="GO:0044718">
    <property type="term" value="P:siderophore transmembrane transport"/>
    <property type="evidence" value="ECO:0007669"/>
    <property type="project" value="TreeGrafter"/>
</dbReference>
<dbReference type="GO" id="GO:0009279">
    <property type="term" value="C:cell outer membrane"/>
    <property type="evidence" value="ECO:0007669"/>
    <property type="project" value="UniProtKB-SubCell"/>
</dbReference>
<reference evidence="4 5" key="1">
    <citation type="submission" date="2016-10" db="EMBL/GenBank/DDBJ databases">
        <authorList>
            <person name="Varghese N."/>
            <person name="Submissions S."/>
        </authorList>
    </citation>
    <scope>NUCLEOTIDE SEQUENCE [LARGE SCALE GENOMIC DNA]</scope>
    <source>
        <strain evidence="4 5">DSM 11449</strain>
    </source>
</reference>
<evidence type="ECO:0000313" key="5">
    <source>
        <dbReference type="Proteomes" id="UP000182771"/>
    </source>
</evidence>
<dbReference type="GO" id="GO:0015344">
    <property type="term" value="F:siderophore uptake transmembrane transporter activity"/>
    <property type="evidence" value="ECO:0007669"/>
    <property type="project" value="TreeGrafter"/>
</dbReference>
<dbReference type="Gene3D" id="2.170.130.10">
    <property type="entry name" value="TonB-dependent receptor, plug domain"/>
    <property type="match status" value="1"/>
</dbReference>
<dbReference type="InterPro" id="IPR008969">
    <property type="entry name" value="CarboxyPept-like_regulatory"/>
</dbReference>
<dbReference type="SUPFAM" id="SSF56935">
    <property type="entry name" value="Porins"/>
    <property type="match status" value="1"/>
</dbReference>
<dbReference type="Gene3D" id="2.60.40.1120">
    <property type="entry name" value="Carboxypeptidase-like, regulatory domain"/>
    <property type="match status" value="1"/>
</dbReference>
<dbReference type="InterPro" id="IPR037066">
    <property type="entry name" value="Plug_dom_sf"/>
</dbReference>
<accession>A0A1H2WE37</accession>
<protein>
    <submittedName>
        <fullName evidence="4">TonB-linked outer membrane protein, SusC/RagA family</fullName>
    </submittedName>
</protein>
<gene>
    <name evidence="4" type="ORF">SAMN05444420_10451</name>
</gene>
<feature type="domain" description="TonB-dependent receptor plug" evidence="3">
    <location>
        <begin position="107"/>
        <end position="215"/>
    </location>
</feature>
<keyword evidence="2" id="KW-0813">Transport</keyword>